<evidence type="ECO:0000256" key="1">
    <source>
        <dbReference type="SAM" id="MobiDB-lite"/>
    </source>
</evidence>
<dbReference type="InParanoid" id="K0IIY6"/>
<evidence type="ECO:0008006" key="4">
    <source>
        <dbReference type="Google" id="ProtNLM"/>
    </source>
</evidence>
<dbReference type="EMBL" id="CP002408">
    <property type="protein sequence ID" value="AFU59058.1"/>
    <property type="molecule type" value="Genomic_DNA"/>
</dbReference>
<reference evidence="2 3" key="1">
    <citation type="journal article" date="2012" name="Environ. Microbiol.">
        <title>The genome of the ammonia-oxidizing Candidatus Nitrososphaera gargensis: insights into metabolic versatility and environmental adaptations.</title>
        <authorList>
            <person name="Spang A."/>
            <person name="Poehlein A."/>
            <person name="Offre P."/>
            <person name="Zumbragel S."/>
            <person name="Haider S."/>
            <person name="Rychlik N."/>
            <person name="Nowka B."/>
            <person name="Schmeisser C."/>
            <person name="Lebedeva E.V."/>
            <person name="Rattei T."/>
            <person name="Bohm C."/>
            <person name="Schmid M."/>
            <person name="Galushko A."/>
            <person name="Hatzenpichler R."/>
            <person name="Weinmaier T."/>
            <person name="Daniel R."/>
            <person name="Schleper C."/>
            <person name="Spieck E."/>
            <person name="Streit W."/>
            <person name="Wagner M."/>
        </authorList>
    </citation>
    <scope>NUCLEOTIDE SEQUENCE [LARGE SCALE GENOMIC DNA]</scope>
    <source>
        <strain evidence="3">Ga9.2</strain>
    </source>
</reference>
<feature type="region of interest" description="Disordered" evidence="1">
    <location>
        <begin position="92"/>
        <end position="113"/>
    </location>
</feature>
<sequence>MTATTANNNPDDPNLKTLLDFKKAVLEEQKAGEKKIEDINNQLESVKKQIDEERIQLDELRSKLKQVNEEKDAEYPKFMELRNSLIEAKNQMRSLDDKVSPAAAKSRKERSDMHNLQKTLEQIERDIQTKKLSKDEERKLVARSKEIATKLHALKMMHKKEDQYRTMSTQYDQLKDQVNRIFKLKEEYGNKIGKLKASLDTLINQRESLYEERRKFIHTVREANAKLEMIETQLNAIAFKKSRMQAAEHRHRKQKEMDERRVARQEAIQERAKRDKEYQERWNALKEAALKKMSSGEKLTFDEMKLIFGDSASD</sequence>
<dbReference type="STRING" id="1237085.Ngar_c21270"/>
<dbReference type="HOGENOM" id="CLU_932556_0_0_2"/>
<dbReference type="Proteomes" id="UP000008037">
    <property type="component" value="Chromosome"/>
</dbReference>
<dbReference type="BioCyc" id="CNIT1237085:G1324-2125-MONOMER"/>
<protein>
    <recommendedName>
        <fullName evidence="4">Phosphoserine phosphatase</fullName>
    </recommendedName>
</protein>
<evidence type="ECO:0000313" key="2">
    <source>
        <dbReference type="EMBL" id="AFU59058.1"/>
    </source>
</evidence>
<accession>K0IIY6</accession>
<keyword evidence="3" id="KW-1185">Reference proteome</keyword>
<evidence type="ECO:0000313" key="3">
    <source>
        <dbReference type="Proteomes" id="UP000008037"/>
    </source>
</evidence>
<dbReference type="AlphaFoldDB" id="K0IIY6"/>
<gene>
    <name evidence="2" type="ordered locus">Ngar_c21270</name>
</gene>
<name>K0IIY6_NITGG</name>
<proteinExistence type="predicted"/>
<organism evidence="2 3">
    <name type="scientific">Nitrososphaera gargensis (strain Ga9.2)</name>
    <dbReference type="NCBI Taxonomy" id="1237085"/>
    <lineage>
        <taxon>Archaea</taxon>
        <taxon>Nitrososphaerota</taxon>
        <taxon>Nitrososphaeria</taxon>
        <taxon>Nitrososphaerales</taxon>
        <taxon>Nitrososphaeraceae</taxon>
        <taxon>Nitrososphaera</taxon>
    </lineage>
</organism>
<dbReference type="KEGG" id="nga:Ngar_c21270"/>